<evidence type="ECO:0000313" key="1">
    <source>
        <dbReference type="EMBL" id="MBM7120624.1"/>
    </source>
</evidence>
<evidence type="ECO:0000313" key="2">
    <source>
        <dbReference type="Proteomes" id="UP001430065"/>
    </source>
</evidence>
<evidence type="ECO:0008006" key="3">
    <source>
        <dbReference type="Google" id="ProtNLM"/>
    </source>
</evidence>
<dbReference type="RefSeq" id="WP_204635090.1">
    <property type="nucleotide sequence ID" value="NZ_JADIKC010000003.1"/>
</dbReference>
<gene>
    <name evidence="1" type="ORF">ISP20_05550</name>
</gene>
<keyword evidence="2" id="KW-1185">Reference proteome</keyword>
<sequence length="112" mass="11829">MRAGWLIAGMLGLAGCASSGDLTHRKPTFRASTAKLDSVYAACVQARWAAISPGARIVETPTTLQVVVVNATTSAEELLVIHSRAAGAEVALYERIEVLALRAYRDSAKACL</sequence>
<dbReference type="PROSITE" id="PS51257">
    <property type="entry name" value="PROKAR_LIPOPROTEIN"/>
    <property type="match status" value="1"/>
</dbReference>
<protein>
    <recommendedName>
        <fullName evidence="3">Lipoprotein</fullName>
    </recommendedName>
</protein>
<organism evidence="1 2">
    <name type="scientific">Dyella kyungheensis</name>
    <dbReference type="NCBI Taxonomy" id="1242174"/>
    <lineage>
        <taxon>Bacteria</taxon>
        <taxon>Pseudomonadati</taxon>
        <taxon>Pseudomonadota</taxon>
        <taxon>Gammaproteobacteria</taxon>
        <taxon>Lysobacterales</taxon>
        <taxon>Rhodanobacteraceae</taxon>
        <taxon>Dyella</taxon>
    </lineage>
</organism>
<dbReference type="Proteomes" id="UP001430065">
    <property type="component" value="Unassembled WGS sequence"/>
</dbReference>
<reference evidence="1 2" key="1">
    <citation type="submission" date="2020-10" db="EMBL/GenBank/DDBJ databases">
        <title>Phylogeny of dyella-like bacteria.</title>
        <authorList>
            <person name="Fu J."/>
        </authorList>
    </citation>
    <scope>NUCLEOTIDE SEQUENCE [LARGE SCALE GENOMIC DNA]</scope>
    <source>
        <strain evidence="1 2">THG-B117</strain>
    </source>
</reference>
<dbReference type="EMBL" id="JADIKC010000003">
    <property type="protein sequence ID" value="MBM7120624.1"/>
    <property type="molecule type" value="Genomic_DNA"/>
</dbReference>
<comment type="caution">
    <text evidence="1">The sequence shown here is derived from an EMBL/GenBank/DDBJ whole genome shotgun (WGS) entry which is preliminary data.</text>
</comment>
<proteinExistence type="predicted"/>
<accession>A0ABS2JNL5</accession>
<name>A0ABS2JNL5_9GAMM</name>